<name>A0ABV5UYT9_9MICO</name>
<dbReference type="Pfam" id="PF00583">
    <property type="entry name" value="Acetyltransf_1"/>
    <property type="match status" value="1"/>
</dbReference>
<evidence type="ECO:0000256" key="1">
    <source>
        <dbReference type="ARBA" id="ARBA00022679"/>
    </source>
</evidence>
<evidence type="ECO:0000313" key="5">
    <source>
        <dbReference type="Proteomes" id="UP001589613"/>
    </source>
</evidence>
<dbReference type="PANTHER" id="PTHR43877">
    <property type="entry name" value="AMINOALKYLPHOSPHONATE N-ACETYLTRANSFERASE-RELATED-RELATED"/>
    <property type="match status" value="1"/>
</dbReference>
<dbReference type="Pfam" id="PF07883">
    <property type="entry name" value="Cupin_2"/>
    <property type="match status" value="1"/>
</dbReference>
<accession>A0ABV5UYT9</accession>
<dbReference type="InterPro" id="IPR016181">
    <property type="entry name" value="Acyl_CoA_acyltransferase"/>
</dbReference>
<dbReference type="InterPro" id="IPR014710">
    <property type="entry name" value="RmlC-like_jellyroll"/>
</dbReference>
<dbReference type="EC" id="2.3.1.-" evidence="4"/>
<dbReference type="InterPro" id="IPR013096">
    <property type="entry name" value="Cupin_2"/>
</dbReference>
<feature type="domain" description="N-acetyltransferase" evidence="3">
    <location>
        <begin position="131"/>
        <end position="277"/>
    </location>
</feature>
<dbReference type="PROSITE" id="PS51186">
    <property type="entry name" value="GNAT"/>
    <property type="match status" value="1"/>
</dbReference>
<dbReference type="EMBL" id="JBHMAX010000002">
    <property type="protein sequence ID" value="MFB9730721.1"/>
    <property type="molecule type" value="Genomic_DNA"/>
</dbReference>
<dbReference type="Gene3D" id="2.60.120.10">
    <property type="entry name" value="Jelly Rolls"/>
    <property type="match status" value="1"/>
</dbReference>
<keyword evidence="5" id="KW-1185">Reference proteome</keyword>
<dbReference type="Proteomes" id="UP001589613">
    <property type="component" value="Unassembled WGS sequence"/>
</dbReference>
<dbReference type="RefSeq" id="WP_141337482.1">
    <property type="nucleotide sequence ID" value="NZ_JBHMAX010000002.1"/>
</dbReference>
<gene>
    <name evidence="4" type="ORF">ACFFN0_01535</name>
</gene>
<organism evidence="4 5">
    <name type="scientific">Ornithinimicrobium kibberense</name>
    <dbReference type="NCBI Taxonomy" id="282060"/>
    <lineage>
        <taxon>Bacteria</taxon>
        <taxon>Bacillati</taxon>
        <taxon>Actinomycetota</taxon>
        <taxon>Actinomycetes</taxon>
        <taxon>Micrococcales</taxon>
        <taxon>Ornithinimicrobiaceae</taxon>
        <taxon>Ornithinimicrobium</taxon>
    </lineage>
</organism>
<keyword evidence="1 4" id="KW-0808">Transferase</keyword>
<evidence type="ECO:0000313" key="4">
    <source>
        <dbReference type="EMBL" id="MFB9730721.1"/>
    </source>
</evidence>
<dbReference type="GO" id="GO:0016746">
    <property type="term" value="F:acyltransferase activity"/>
    <property type="evidence" value="ECO:0007669"/>
    <property type="project" value="UniProtKB-KW"/>
</dbReference>
<dbReference type="InterPro" id="IPR011051">
    <property type="entry name" value="RmlC_Cupin_sf"/>
</dbReference>
<sequence length="283" mass="31502">MAPDPISPDTARRSTWDDGCTVWHLVDRSDLSVVQESLAAGSATRTHAHDRSREYFHVLSGRAVVAVGPRTTEVTAGSGIEIPPRVRHQIRNETDEELLLLVVSAPKVTSGRHAHRARPLRRDYGGVVVGSYLRPTRPGDLDTVVEIESAQDTGQWLGEGGREWHEQVLQAPDKEHWVLVDRLDRVVAFGILAALDRPDEVELRRMVVAPEGRGQGLGRLLLRQLLEHAAGRPHVRRVWLDVGADNARARSLYRAFGFVEREAPPGAILLENGLYMEWCPDGR</sequence>
<keyword evidence="2 4" id="KW-0012">Acyltransferase</keyword>
<dbReference type="SUPFAM" id="SSF55729">
    <property type="entry name" value="Acyl-CoA N-acyltransferases (Nat)"/>
    <property type="match status" value="1"/>
</dbReference>
<proteinExistence type="predicted"/>
<dbReference type="InterPro" id="IPR050832">
    <property type="entry name" value="Bact_Acetyltransf"/>
</dbReference>
<reference evidence="4 5" key="1">
    <citation type="submission" date="2024-09" db="EMBL/GenBank/DDBJ databases">
        <authorList>
            <person name="Sun Q."/>
            <person name="Mori K."/>
        </authorList>
    </citation>
    <scope>NUCLEOTIDE SEQUENCE [LARGE SCALE GENOMIC DNA]</scope>
    <source>
        <strain evidence="4 5">JCM 12763</strain>
    </source>
</reference>
<dbReference type="InterPro" id="IPR000182">
    <property type="entry name" value="GNAT_dom"/>
</dbReference>
<evidence type="ECO:0000256" key="2">
    <source>
        <dbReference type="ARBA" id="ARBA00023315"/>
    </source>
</evidence>
<comment type="caution">
    <text evidence="4">The sequence shown here is derived from an EMBL/GenBank/DDBJ whole genome shotgun (WGS) entry which is preliminary data.</text>
</comment>
<evidence type="ECO:0000259" key="3">
    <source>
        <dbReference type="PROSITE" id="PS51186"/>
    </source>
</evidence>
<dbReference type="SUPFAM" id="SSF51182">
    <property type="entry name" value="RmlC-like cupins"/>
    <property type="match status" value="1"/>
</dbReference>
<protein>
    <submittedName>
        <fullName evidence="4">GNAT family N-acetyltransferase</fullName>
        <ecNumber evidence="4">2.3.1.-</ecNumber>
    </submittedName>
</protein>
<dbReference type="Gene3D" id="3.40.630.30">
    <property type="match status" value="1"/>
</dbReference>